<gene>
    <name evidence="1" type="ORF">MRATA1EN22A_LOCUS13577</name>
</gene>
<evidence type="ECO:0000313" key="2">
    <source>
        <dbReference type="Proteomes" id="UP001162501"/>
    </source>
</evidence>
<organism evidence="1 2">
    <name type="scientific">Rangifer tarandus platyrhynchus</name>
    <name type="common">Svalbard reindeer</name>
    <dbReference type="NCBI Taxonomy" id="3082113"/>
    <lineage>
        <taxon>Eukaryota</taxon>
        <taxon>Metazoa</taxon>
        <taxon>Chordata</taxon>
        <taxon>Craniata</taxon>
        <taxon>Vertebrata</taxon>
        <taxon>Euteleostomi</taxon>
        <taxon>Mammalia</taxon>
        <taxon>Eutheria</taxon>
        <taxon>Laurasiatheria</taxon>
        <taxon>Artiodactyla</taxon>
        <taxon>Ruminantia</taxon>
        <taxon>Pecora</taxon>
        <taxon>Cervidae</taxon>
        <taxon>Odocoileinae</taxon>
        <taxon>Rangifer</taxon>
    </lineage>
</organism>
<accession>A0AC59Z3S8</accession>
<reference evidence="1" key="2">
    <citation type="submission" date="2025-03" db="EMBL/GenBank/DDBJ databases">
        <authorList>
            <consortium name="ELIXIR-Norway"/>
            <consortium name="Elixir Norway"/>
        </authorList>
    </citation>
    <scope>NUCLEOTIDE SEQUENCE</scope>
</reference>
<name>A0AC59Z3S8_RANTA</name>
<dbReference type="Proteomes" id="UP001162501">
    <property type="component" value="Chromosome 23"/>
</dbReference>
<dbReference type="EMBL" id="OX596107">
    <property type="protein sequence ID" value="CAN0201626.1"/>
    <property type="molecule type" value="Genomic_DNA"/>
</dbReference>
<protein>
    <submittedName>
        <fullName evidence="1">Uncharacterized protein</fullName>
    </submittedName>
</protein>
<evidence type="ECO:0000313" key="1">
    <source>
        <dbReference type="EMBL" id="CAN0201626.1"/>
    </source>
</evidence>
<sequence length="126" mass="13779">MGKGWTTFQARNLKCNVGCPLANPLASLPVGIFHVVLAHLFGSTSPCSFLASYSDSPALYQWRTHFYFSICICLNILCVLGLLQSLDLSSPFTSLPKRISIPAERYLNSPYYPCKMPNAQTSNGGA</sequence>
<reference evidence="1" key="1">
    <citation type="submission" date="2023-05" db="EMBL/GenBank/DDBJ databases">
        <authorList>
            <consortium name="ELIXIR-Norway"/>
        </authorList>
    </citation>
    <scope>NUCLEOTIDE SEQUENCE</scope>
</reference>
<proteinExistence type="predicted"/>